<dbReference type="AlphaFoldDB" id="A0A3P6DBY2"/>
<evidence type="ECO:0000313" key="2">
    <source>
        <dbReference type="EMBL" id="VDD21764.1"/>
    </source>
</evidence>
<reference evidence="2" key="1">
    <citation type="submission" date="2018-11" db="EMBL/GenBank/DDBJ databases">
        <authorList>
            <consortium name="Genoscope - CEA"/>
            <person name="William W."/>
        </authorList>
    </citation>
    <scope>NUCLEOTIDE SEQUENCE</scope>
</reference>
<proteinExistence type="predicted"/>
<feature type="compositionally biased region" description="Basic and acidic residues" evidence="1">
    <location>
        <begin position="47"/>
        <end position="58"/>
    </location>
</feature>
<gene>
    <name evidence="2" type="ORF">BOLC2T08028H</name>
</gene>
<accession>A0A3P6DBY2</accession>
<evidence type="ECO:0000256" key="1">
    <source>
        <dbReference type="SAM" id="MobiDB-lite"/>
    </source>
</evidence>
<dbReference type="EMBL" id="LR031874">
    <property type="protein sequence ID" value="VDD21764.1"/>
    <property type="molecule type" value="Genomic_DNA"/>
</dbReference>
<protein>
    <submittedName>
        <fullName evidence="2">Uncharacterized protein</fullName>
    </submittedName>
</protein>
<feature type="region of interest" description="Disordered" evidence="1">
    <location>
        <begin position="28"/>
        <end position="58"/>
    </location>
</feature>
<name>A0A3P6DBY2_BRAOL</name>
<sequence>MPTNLHHHQGLRSESNYALFDLAKDRKEDGAAGSYATATRGDVGPETSEKRDITDFCC</sequence>
<organism evidence="2">
    <name type="scientific">Brassica oleracea</name>
    <name type="common">Wild cabbage</name>
    <dbReference type="NCBI Taxonomy" id="3712"/>
    <lineage>
        <taxon>Eukaryota</taxon>
        <taxon>Viridiplantae</taxon>
        <taxon>Streptophyta</taxon>
        <taxon>Embryophyta</taxon>
        <taxon>Tracheophyta</taxon>
        <taxon>Spermatophyta</taxon>
        <taxon>Magnoliopsida</taxon>
        <taxon>eudicotyledons</taxon>
        <taxon>Gunneridae</taxon>
        <taxon>Pentapetalae</taxon>
        <taxon>rosids</taxon>
        <taxon>malvids</taxon>
        <taxon>Brassicales</taxon>
        <taxon>Brassicaceae</taxon>
        <taxon>Brassiceae</taxon>
        <taxon>Brassica</taxon>
    </lineage>
</organism>